<dbReference type="GO" id="GO:0006099">
    <property type="term" value="P:tricarboxylic acid cycle"/>
    <property type="evidence" value="ECO:0007669"/>
    <property type="project" value="UniProtKB-KW"/>
</dbReference>
<dbReference type="InterPro" id="IPR036291">
    <property type="entry name" value="NAD(P)-bd_dom_sf"/>
</dbReference>
<evidence type="ECO:0000256" key="3">
    <source>
        <dbReference type="PROSITE-ProRule" id="PRU00409"/>
    </source>
</evidence>
<evidence type="ECO:0000256" key="2">
    <source>
        <dbReference type="ARBA" id="ARBA00060888"/>
    </source>
</evidence>
<proteinExistence type="inferred from homology"/>
<evidence type="ECO:0000259" key="4">
    <source>
        <dbReference type="PROSITE" id="PS50975"/>
    </source>
</evidence>
<evidence type="ECO:0000313" key="5">
    <source>
        <dbReference type="EMBL" id="AWL93203.1"/>
    </source>
</evidence>
<dbReference type="InterPro" id="IPR011761">
    <property type="entry name" value="ATP-grasp"/>
</dbReference>
<dbReference type="Gene3D" id="3.30.470.20">
    <property type="entry name" value="ATP-grasp fold, B domain"/>
    <property type="match status" value="1"/>
</dbReference>
<accession>A0A2U8P662</accession>
<keyword evidence="3" id="KW-0547">Nucleotide-binding</keyword>
<dbReference type="Pfam" id="PF13607">
    <property type="entry name" value="Succ_CoA_lig"/>
    <property type="match status" value="1"/>
</dbReference>
<dbReference type="RefSeq" id="WP_095425351.1">
    <property type="nucleotide sequence ID" value="NZ_CP029425.2"/>
</dbReference>
<dbReference type="GO" id="GO:0046872">
    <property type="term" value="F:metal ion binding"/>
    <property type="evidence" value="ECO:0007669"/>
    <property type="project" value="InterPro"/>
</dbReference>
<dbReference type="Gene3D" id="3.40.50.261">
    <property type="entry name" value="Succinyl-CoA synthetase domains"/>
    <property type="match status" value="2"/>
</dbReference>
<dbReference type="GO" id="GO:0005524">
    <property type="term" value="F:ATP binding"/>
    <property type="evidence" value="ECO:0007669"/>
    <property type="project" value="UniProtKB-UniRule"/>
</dbReference>
<reference evidence="5 6" key="2">
    <citation type="journal article" date="2017" name="Syst. Appl. Microbiol.">
        <title>Soybeans inoculated with root zone soils of Canadian native legumes harbour diverse and novel Bradyrhizobium spp. that possess agricultural potential.</title>
        <authorList>
            <person name="Bromfield E.S.P."/>
            <person name="Cloutier S."/>
            <person name="Tambong J.T."/>
            <person name="Tran Thi T.V."/>
        </authorList>
    </citation>
    <scope>NUCLEOTIDE SEQUENCE [LARGE SCALE GENOMIC DNA]</scope>
    <source>
        <strain evidence="5 6">OO99</strain>
    </source>
</reference>
<dbReference type="SUPFAM" id="SSF56059">
    <property type="entry name" value="Glutathione synthetase ATP-binding domain-like"/>
    <property type="match status" value="1"/>
</dbReference>
<dbReference type="PANTHER" id="PTHR42793">
    <property type="entry name" value="COA BINDING DOMAIN CONTAINING PROTEIN"/>
    <property type="match status" value="1"/>
</dbReference>
<dbReference type="EMBL" id="CP029425">
    <property type="protein sequence ID" value="AWL93203.1"/>
    <property type="molecule type" value="Genomic_DNA"/>
</dbReference>
<dbReference type="Pfam" id="PF13380">
    <property type="entry name" value="CoA_binding_2"/>
    <property type="match status" value="1"/>
</dbReference>
<dbReference type="SUPFAM" id="SSF51735">
    <property type="entry name" value="NAD(P)-binding Rossmann-fold domains"/>
    <property type="match status" value="1"/>
</dbReference>
<dbReference type="SUPFAM" id="SSF52210">
    <property type="entry name" value="Succinyl-CoA synthetase domains"/>
    <property type="match status" value="2"/>
</dbReference>
<dbReference type="AlphaFoldDB" id="A0A2U8P662"/>
<dbReference type="GeneID" id="92963763"/>
<reference evidence="5 6" key="1">
    <citation type="journal article" date="2014" name="Int. J. Syst. Evol. Microbiol.">
        <title>Bradyrhizobium ottawaense sp. nov., a symbiotic nitrogen fixing bacterium from root nodules of soybeans in Canada.</title>
        <authorList>
            <person name="Yu X."/>
            <person name="Cloutier S."/>
            <person name="Tambong J.T."/>
            <person name="Bromfield E.S."/>
        </authorList>
    </citation>
    <scope>NUCLEOTIDE SEQUENCE [LARGE SCALE GENOMIC DNA]</scope>
    <source>
        <strain evidence="5 6">OO99</strain>
    </source>
</reference>
<dbReference type="Proteomes" id="UP000215703">
    <property type="component" value="Chromosome"/>
</dbReference>
<dbReference type="FunFam" id="3.30.1490.20:FF:000020">
    <property type="entry name" value="Protein lysine acetyltransferase"/>
    <property type="match status" value="1"/>
</dbReference>
<dbReference type="InterPro" id="IPR013815">
    <property type="entry name" value="ATP_grasp_subdomain_1"/>
</dbReference>
<dbReference type="KEGG" id="bot:CIT37_14100"/>
<organism evidence="5 6">
    <name type="scientific">Bradyrhizobium ottawaense</name>
    <dbReference type="NCBI Taxonomy" id="931866"/>
    <lineage>
        <taxon>Bacteria</taxon>
        <taxon>Pseudomonadati</taxon>
        <taxon>Pseudomonadota</taxon>
        <taxon>Alphaproteobacteria</taxon>
        <taxon>Hyphomicrobiales</taxon>
        <taxon>Nitrobacteraceae</taxon>
        <taxon>Bradyrhizobium</taxon>
    </lineage>
</organism>
<dbReference type="InterPro" id="IPR032875">
    <property type="entry name" value="Succ_CoA_lig_flav_dom"/>
</dbReference>
<evidence type="ECO:0000256" key="1">
    <source>
        <dbReference type="ARBA" id="ARBA00022532"/>
    </source>
</evidence>
<dbReference type="Gene3D" id="3.30.1490.20">
    <property type="entry name" value="ATP-grasp fold, A domain"/>
    <property type="match status" value="1"/>
</dbReference>
<comment type="similarity">
    <text evidence="2">In the N-terminal section; belongs to the acetate CoA ligase alpha subunit family.</text>
</comment>
<sequence length="704" mass="73844">MPHPLDSFFAPASIALIGASRDHEKIPGRLLSMLRKNEYPGKIYPVNPNYADIDGLACYGSIGDIGAPIDLAVIIIPARAVLSALEQCAAAGVKNAVIISSGFAEEGGDSAAMQDAIAALARRTGMRISGPNAEGFFSQVQHVAATFSPAVDVKPGVVPLVATKKRIGIVAQSGGIGFAYYHRARALGIAVSYVVSAGNESDLGAGEFLDYMVQDSSTEVILLFIEGIRDVDKFLVAARRAAEMKKPVIVTKVGRSGAGQRAAASHTASMAGWSAAYDAVFAKYGFIVSNDLDEALTIAAVLASNPLPKGDRVAVVTVSGGAGIWGADTVALQGLQVPELSEEVQVGIKQLMPSYGTARNPIDVTAQGVTSGGLQKSVDVLAASDEVDAILVVLSLSSEVRRPFKEEELTPVLSAQHKPVVFYSYTVPSDFARRELAKSGVVVLSGLTHVGVAMRRLVDFAKFSLPKPLDETRLPARDLSVHLKSAVLSEADSKSLLRAAGIAMPDEVLVRDKSELDEAVARVGFPLAMKIQSPDIAHKSEVGGVRVNITTKGEVFLAFEALLDNARRHRPEATIQGVLVGPMAKRGVEIIVGTMLDETFGPMVMVGLGGITTELFRDVVYRPVPVDAEAAGAMLASLKAAPLLSGFRGAAKADVAALARLIADISTLAAREGKEIAGIELNPVLVHAEGQGVTIVDALVVGRK</sequence>
<dbReference type="PROSITE" id="PS50975">
    <property type="entry name" value="ATP_GRASP"/>
    <property type="match status" value="1"/>
</dbReference>
<feature type="domain" description="ATP-grasp" evidence="4">
    <location>
        <begin position="494"/>
        <end position="704"/>
    </location>
</feature>
<dbReference type="SMART" id="SM00881">
    <property type="entry name" value="CoA_binding"/>
    <property type="match status" value="1"/>
</dbReference>
<dbReference type="Gene3D" id="3.40.50.720">
    <property type="entry name" value="NAD(P)-binding Rossmann-like Domain"/>
    <property type="match status" value="1"/>
</dbReference>
<dbReference type="PANTHER" id="PTHR42793:SF1">
    <property type="entry name" value="PEPTIDYL-LYSINE N-ACETYLTRANSFERASE PATZ"/>
    <property type="match status" value="1"/>
</dbReference>
<dbReference type="InterPro" id="IPR003781">
    <property type="entry name" value="CoA-bd"/>
</dbReference>
<keyword evidence="1" id="KW-0816">Tricarboxylic acid cycle</keyword>
<dbReference type="Pfam" id="PF13549">
    <property type="entry name" value="ATP-grasp_5"/>
    <property type="match status" value="1"/>
</dbReference>
<dbReference type="InterPro" id="IPR016102">
    <property type="entry name" value="Succinyl-CoA_synth-like"/>
</dbReference>
<evidence type="ECO:0000313" key="6">
    <source>
        <dbReference type="Proteomes" id="UP000215703"/>
    </source>
</evidence>
<protein>
    <submittedName>
        <fullName evidence="5">CoA-binding protein</fullName>
    </submittedName>
</protein>
<keyword evidence="3" id="KW-0067">ATP-binding</keyword>
<gene>
    <name evidence="5" type="ORF">CIT37_14100</name>
</gene>
<name>A0A2U8P662_9BRAD</name>